<dbReference type="CDD" id="cd03450">
    <property type="entry name" value="NodN"/>
    <property type="match status" value="1"/>
</dbReference>
<dbReference type="OrthoDB" id="9801735at2"/>
<dbReference type="PANTHER" id="PTHR42993">
    <property type="entry name" value="MAOC-LIKE DEHYDRATASE DOMAIN-CONTAINING PROTEIN"/>
    <property type="match status" value="1"/>
</dbReference>
<protein>
    <submittedName>
        <fullName evidence="2">Nodulation protein NolN</fullName>
    </submittedName>
</protein>
<feature type="domain" description="MaoC-like" evidence="1">
    <location>
        <begin position="13"/>
        <end position="128"/>
    </location>
</feature>
<evidence type="ECO:0000313" key="2">
    <source>
        <dbReference type="EMBL" id="SOD99911.1"/>
    </source>
</evidence>
<dbReference type="InterPro" id="IPR002539">
    <property type="entry name" value="MaoC-like_dom"/>
</dbReference>
<dbReference type="InterPro" id="IPR029069">
    <property type="entry name" value="HotDog_dom_sf"/>
</dbReference>
<keyword evidence="3" id="KW-1185">Reference proteome</keyword>
<gene>
    <name evidence="2" type="ORF">SAMN05421508_11095</name>
</gene>
<proteinExistence type="predicted"/>
<dbReference type="RefSeq" id="WP_097280932.1">
    <property type="nucleotide sequence ID" value="NZ_OCNJ01000010.1"/>
</dbReference>
<dbReference type="PANTHER" id="PTHR42993:SF1">
    <property type="entry name" value="MAOC-LIKE DEHYDRATASE DOMAIN-CONTAINING PROTEIN"/>
    <property type="match status" value="1"/>
</dbReference>
<evidence type="ECO:0000313" key="3">
    <source>
        <dbReference type="Proteomes" id="UP000219621"/>
    </source>
</evidence>
<dbReference type="Gene3D" id="3.10.129.10">
    <property type="entry name" value="Hotdog Thioesterase"/>
    <property type="match status" value="1"/>
</dbReference>
<dbReference type="Pfam" id="PF01575">
    <property type="entry name" value="MaoC_dehydratas"/>
    <property type="match status" value="1"/>
</dbReference>
<dbReference type="AlphaFoldDB" id="A0A286GWN3"/>
<sequence length="154" mass="16716">MQPAIDIAELARRTGTEIGVSRWFQLDQPKVDAFADLTEDHQFIHVDPARAATDSPFGGTIAHGFLTLSLLTAMSLDVLPGIQNTAVSINYGFDRVRFLSPVPAGSRIRGRFTLSDLTDKGRNQHLATYAVTVEAEGAARPALAADWLILTVLK</sequence>
<name>A0A286GWN3_9PROT</name>
<organism evidence="2 3">
    <name type="scientific">Caenispirillum bisanense</name>
    <dbReference type="NCBI Taxonomy" id="414052"/>
    <lineage>
        <taxon>Bacteria</taxon>
        <taxon>Pseudomonadati</taxon>
        <taxon>Pseudomonadota</taxon>
        <taxon>Alphaproteobacteria</taxon>
        <taxon>Rhodospirillales</taxon>
        <taxon>Novispirillaceae</taxon>
        <taxon>Caenispirillum</taxon>
    </lineage>
</organism>
<reference evidence="2 3" key="1">
    <citation type="submission" date="2017-09" db="EMBL/GenBank/DDBJ databases">
        <authorList>
            <person name="Ehlers B."/>
            <person name="Leendertz F.H."/>
        </authorList>
    </citation>
    <scope>NUCLEOTIDE SEQUENCE [LARGE SCALE GENOMIC DNA]</scope>
    <source>
        <strain evidence="2 3">USBA 140</strain>
    </source>
</reference>
<evidence type="ECO:0000259" key="1">
    <source>
        <dbReference type="Pfam" id="PF01575"/>
    </source>
</evidence>
<dbReference type="EMBL" id="OCNJ01000010">
    <property type="protein sequence ID" value="SOD99911.1"/>
    <property type="molecule type" value="Genomic_DNA"/>
</dbReference>
<accession>A0A286GWN3</accession>
<dbReference type="Proteomes" id="UP000219621">
    <property type="component" value="Unassembled WGS sequence"/>
</dbReference>
<dbReference type="SUPFAM" id="SSF54637">
    <property type="entry name" value="Thioesterase/thiol ester dehydrase-isomerase"/>
    <property type="match status" value="1"/>
</dbReference>
<dbReference type="InterPro" id="IPR039375">
    <property type="entry name" value="NodN-like"/>
</dbReference>